<dbReference type="Pfam" id="PF08284">
    <property type="entry name" value="RVP_2"/>
    <property type="match status" value="1"/>
</dbReference>
<evidence type="ECO:0000256" key="2">
    <source>
        <dbReference type="SAM" id="MobiDB-lite"/>
    </source>
</evidence>
<feature type="region of interest" description="Disordered" evidence="2">
    <location>
        <begin position="275"/>
        <end position="309"/>
    </location>
</feature>
<dbReference type="PANTHER" id="PTHR15503:SF45">
    <property type="entry name" value="RNA-DIRECTED DNA POLYMERASE HOMOLOG"/>
    <property type="match status" value="1"/>
</dbReference>
<accession>A0A6L2MQB7</accession>
<keyword evidence="3" id="KW-0695">RNA-directed DNA polymerase</keyword>
<protein>
    <submittedName>
        <fullName evidence="3">Putative reverse transcriptase domain-containing protein</fullName>
    </submittedName>
</protein>
<dbReference type="AlphaFoldDB" id="A0A6L2MQB7"/>
<gene>
    <name evidence="3" type="ORF">Tci_047938</name>
</gene>
<keyword evidence="3" id="KW-0808">Transferase</keyword>
<evidence type="ECO:0000313" key="3">
    <source>
        <dbReference type="EMBL" id="GEU75960.1"/>
    </source>
</evidence>
<dbReference type="EMBL" id="BKCJ010007186">
    <property type="protein sequence ID" value="GEU75960.1"/>
    <property type="molecule type" value="Genomic_DNA"/>
</dbReference>
<dbReference type="PANTHER" id="PTHR15503">
    <property type="entry name" value="LDOC1 RELATED"/>
    <property type="match status" value="1"/>
</dbReference>
<dbReference type="CDD" id="cd00303">
    <property type="entry name" value="retropepsin_like"/>
    <property type="match status" value="1"/>
</dbReference>
<reference evidence="3" key="1">
    <citation type="journal article" date="2019" name="Sci. Rep.">
        <title>Draft genome of Tanacetum cinerariifolium, the natural source of mosquito coil.</title>
        <authorList>
            <person name="Yamashiro T."/>
            <person name="Shiraishi A."/>
            <person name="Satake H."/>
            <person name="Nakayama K."/>
        </authorList>
    </citation>
    <scope>NUCLEOTIDE SEQUENCE</scope>
</reference>
<proteinExistence type="predicted"/>
<keyword evidence="3" id="KW-0548">Nucleotidyltransferase</keyword>
<dbReference type="InterPro" id="IPR032567">
    <property type="entry name" value="RTL1-rel"/>
</dbReference>
<dbReference type="GO" id="GO:0003964">
    <property type="term" value="F:RNA-directed DNA polymerase activity"/>
    <property type="evidence" value="ECO:0007669"/>
    <property type="project" value="UniProtKB-KW"/>
</dbReference>
<dbReference type="Gene3D" id="2.40.70.10">
    <property type="entry name" value="Acid Proteases"/>
    <property type="match status" value="1"/>
</dbReference>
<keyword evidence="1" id="KW-0175">Coiled coil</keyword>
<evidence type="ECO:0000256" key="1">
    <source>
        <dbReference type="SAM" id="Coils"/>
    </source>
</evidence>
<organism evidence="3">
    <name type="scientific">Tanacetum cinerariifolium</name>
    <name type="common">Dalmatian daisy</name>
    <name type="synonym">Chrysanthemum cinerariifolium</name>
    <dbReference type="NCBI Taxonomy" id="118510"/>
    <lineage>
        <taxon>Eukaryota</taxon>
        <taxon>Viridiplantae</taxon>
        <taxon>Streptophyta</taxon>
        <taxon>Embryophyta</taxon>
        <taxon>Tracheophyta</taxon>
        <taxon>Spermatophyta</taxon>
        <taxon>Magnoliopsida</taxon>
        <taxon>eudicotyledons</taxon>
        <taxon>Gunneridae</taxon>
        <taxon>Pentapetalae</taxon>
        <taxon>asterids</taxon>
        <taxon>campanulids</taxon>
        <taxon>Asterales</taxon>
        <taxon>Asteraceae</taxon>
        <taxon>Asteroideae</taxon>
        <taxon>Anthemideae</taxon>
        <taxon>Anthemidinae</taxon>
        <taxon>Tanacetum</taxon>
    </lineage>
</organism>
<feature type="coiled-coil region" evidence="1">
    <location>
        <begin position="309"/>
        <end position="384"/>
    </location>
</feature>
<comment type="caution">
    <text evidence="3">The sequence shown here is derived from an EMBL/GenBank/DDBJ whole genome shotgun (WGS) entry which is preliminary data.</text>
</comment>
<sequence length="714" mass="81365">MRSYYLGRLMINDKPSSYVGAAEGSKPKPSKVKANFCSLFLENLCEGANFSIPRKVVKMVSIDLLILCLEDVLENGPWMIHNSPIILKKWTMNSRLCKEELTQSLTMSVPLIDKPWFTIETISIEYEWKPPRYDLCKIFGHVLDHFPKKVSVPYTVVTPIVEKAHDGFQIVGSLEYISRLDTSKSNNYALKNTSFKKDHQSSSKCHIVMSSPNHHTSNIEDAFSSIFLDYILASSDYVMHAYYAKESHIPPPVNMPPSSMLSPMFNPQEFFLPEELLPPKKRRRDRSSSSTPTLPQEFEIGESSRKTSLERHEEKIKEILNQLDELSLDRIENMEENIEGIGKGRVIIQQNFHNLKTELQDTRIQVAKLQRKQLKQNNKIALARFKIISLEQIIKEIQARHQVDKKSLLAYAASASDTPAMNQAAIRQLVIDSVAATLEVQAANMANADNTNRNLEPREAHVARNKCTKDCKVRFATGTLTEEALSWWNSFAQPIRIEEDYKLSWVEFKKLLIKKADKSFISISFTSMLNIPPTTIDSFYNIEMADENLVSTNNVIQGYTLTLSNQPFKFDLMPIKLGSFDIVVGMDWLFKYHAKIICDEKVVHIPINGETLIIRGDQSKTRLSLISCIKTKRYISRGCQVFVAQVMEQKSEDKRLGNIPVVREFPDAFPKDLPGLPLVRQMEFQIDLIPGAAPVARAPYRLAPSEMQELSDQL</sequence>
<name>A0A6L2MQB7_TANCI</name>
<dbReference type="InterPro" id="IPR021109">
    <property type="entry name" value="Peptidase_aspartic_dom_sf"/>
</dbReference>